<dbReference type="SMART" id="SM00491">
    <property type="entry name" value="HELICc2"/>
    <property type="match status" value="1"/>
</dbReference>
<dbReference type="EMBL" id="JAYGJQ010000001">
    <property type="protein sequence ID" value="MEA9356154.1"/>
    <property type="molecule type" value="Genomic_DNA"/>
</dbReference>
<keyword evidence="3" id="KW-0067">ATP-binding</keyword>
<dbReference type="InterPro" id="IPR014013">
    <property type="entry name" value="Helic_SF1/SF2_ATP-bd_DinG/Rad3"/>
</dbReference>
<dbReference type="SMART" id="SM00487">
    <property type="entry name" value="DEXDc"/>
    <property type="match status" value="1"/>
</dbReference>
<keyword evidence="2" id="KW-0378">Hydrolase</keyword>
<dbReference type="InterPro" id="IPR012337">
    <property type="entry name" value="RNaseH-like_sf"/>
</dbReference>
<dbReference type="PROSITE" id="PS51193">
    <property type="entry name" value="HELICASE_ATP_BIND_2"/>
    <property type="match status" value="1"/>
</dbReference>
<evidence type="ECO:0000313" key="7">
    <source>
        <dbReference type="Proteomes" id="UP001302274"/>
    </source>
</evidence>
<dbReference type="InterPro" id="IPR013520">
    <property type="entry name" value="Ribonucl_H"/>
</dbReference>
<evidence type="ECO:0000313" key="6">
    <source>
        <dbReference type="EMBL" id="MEA9356154.1"/>
    </source>
</evidence>
<name>A0ABU5VSY0_9BACT</name>
<evidence type="ECO:0000256" key="4">
    <source>
        <dbReference type="ARBA" id="ARBA00038058"/>
    </source>
</evidence>
<dbReference type="RefSeq" id="WP_323575832.1">
    <property type="nucleotide sequence ID" value="NZ_JAYGJQ010000001.1"/>
</dbReference>
<dbReference type="InterPro" id="IPR006555">
    <property type="entry name" value="ATP-dep_Helicase_C"/>
</dbReference>
<dbReference type="SMART" id="SM00479">
    <property type="entry name" value="EXOIII"/>
    <property type="match status" value="1"/>
</dbReference>
<dbReference type="Pfam" id="PF13307">
    <property type="entry name" value="Helicase_C_2"/>
    <property type="match status" value="1"/>
</dbReference>
<dbReference type="InterPro" id="IPR014001">
    <property type="entry name" value="Helicase_ATP-bd"/>
</dbReference>
<evidence type="ECO:0000256" key="1">
    <source>
        <dbReference type="ARBA" id="ARBA00022741"/>
    </source>
</evidence>
<gene>
    <name evidence="6" type="ORF">SHI21_08075</name>
</gene>
<dbReference type="GO" id="GO:0004386">
    <property type="term" value="F:helicase activity"/>
    <property type="evidence" value="ECO:0007669"/>
    <property type="project" value="UniProtKB-KW"/>
</dbReference>
<organism evidence="6 7">
    <name type="scientific">Bacteriovorax antarcticus</name>
    <dbReference type="NCBI Taxonomy" id="3088717"/>
    <lineage>
        <taxon>Bacteria</taxon>
        <taxon>Pseudomonadati</taxon>
        <taxon>Bdellovibrionota</taxon>
        <taxon>Bacteriovoracia</taxon>
        <taxon>Bacteriovoracales</taxon>
        <taxon>Bacteriovoracaceae</taxon>
        <taxon>Bacteriovorax</taxon>
    </lineage>
</organism>
<evidence type="ECO:0000256" key="2">
    <source>
        <dbReference type="ARBA" id="ARBA00022801"/>
    </source>
</evidence>
<evidence type="ECO:0000259" key="5">
    <source>
        <dbReference type="PROSITE" id="PS51193"/>
    </source>
</evidence>
<evidence type="ECO:0000256" key="3">
    <source>
        <dbReference type="ARBA" id="ARBA00022840"/>
    </source>
</evidence>
<reference evidence="6 7" key="1">
    <citation type="submission" date="2023-11" db="EMBL/GenBank/DDBJ databases">
        <title>A Novel Polar Bacteriovorax (B. antarcticus) Isolated from the Biocrust in Antarctica.</title>
        <authorList>
            <person name="Mun W."/>
            <person name="Choi S.Y."/>
            <person name="Mitchell R.J."/>
        </authorList>
    </citation>
    <scope>NUCLEOTIDE SEQUENCE [LARGE SCALE GENOMIC DNA]</scope>
    <source>
        <strain evidence="6 7">PP10</strain>
    </source>
</reference>
<protein>
    <submittedName>
        <fullName evidence="6">Helicase C-terminal domain-containing protein</fullName>
    </submittedName>
</protein>
<comment type="caution">
    <text evidence="6">The sequence shown here is derived from an EMBL/GenBank/DDBJ whole genome shotgun (WGS) entry which is preliminary data.</text>
</comment>
<dbReference type="InterPro" id="IPR045028">
    <property type="entry name" value="DinG/Rad3-like"/>
</dbReference>
<sequence>MDHRLSKWAVIDVETTGADASYDQVIDLGFLLFEGTKLVQKYSSLVQYPGELSSFIQKLTGITPKMLSHAPTWREVEKELQELYGVKLIAHNSDFEQGFLKRSFDKIDDGTTREEYCDTMLLLGLLFPEYSSLKLEHFIQDWKIAETETHRGYEDSLDLLKVVLVSAKLTRLDKALYQFLKLQLLEKKILADEFWLMNFLHLSDDELYEIASQIDFDLDAHTEIARIQIWGKRFPEIVKPKPVKKNFDLAFSGQNIKDIFNNEEKIKEMFPLYRKRQAQIDLAVKAGQSLKNSIHSLIQAPTGTGKTFGYLIPAVLFSMEEKKPVLIATGTKTLQHQAFDKDVPQVREFLGLTEDEMKIKLLVGSNNHLCESLFRQEESENSLLGYSQDFDSAFTSLYFETVFFHNSRAKNSDKLIRDDLPYVLKRKNEALSKKEKEIAVDFRSCSGNNCPFKNNCSYIGGLRDAREANIIIGNHSLMFSWPKGMPRPLHIVVDEAHKIEEEATKAYSLEIDQKSFEIYISNLQHLQGVGSLFYLLAQNETTPGESSEVIKTLREETLKAYTMLMDHLTPLGEKMGLYFKRMPKYTELFWNELPMINRETHKEQIATSILNSLESVHFILETYMNHFLPYAGRFDVKNLKSENEIIAFTRWESFFSQLSDYVLTFENLLKDAPNYCRSMKYLDSDGYLFSSSPVDVGRIVNEQLLKTSASVIFTSATLANGTGDTGARGIEWATGYSYLEPERRFKTGTYLPFTFDYKKNTKVFLCDDGPSLYQQNFVEHNLKTIKPLIQKLGGRTLLLFSAKSRFEVARELLLREFEGQIPLFIQGMGTSVVEDFKRSGSGILLGMESFGEGIDIPGDALQFIFVDKVPDLRMDLVINERRDFYESHLGNEFTDYYLAHRTRSLHQKLGRLLRTERDYGGVIIVDNRVKSWKGKTMEKLVKLMEPYNLERATLAEACEQIGDFILNKDTSESESTLSQSDHSNT</sequence>
<proteinExistence type="inferred from homology"/>
<dbReference type="Proteomes" id="UP001302274">
    <property type="component" value="Unassembled WGS sequence"/>
</dbReference>
<feature type="domain" description="Helicase ATP-binding" evidence="5">
    <location>
        <begin position="265"/>
        <end position="543"/>
    </location>
</feature>
<keyword evidence="1" id="KW-0547">Nucleotide-binding</keyword>
<dbReference type="InterPro" id="IPR027417">
    <property type="entry name" value="P-loop_NTPase"/>
</dbReference>
<dbReference type="Gene3D" id="3.30.420.10">
    <property type="entry name" value="Ribonuclease H-like superfamily/Ribonuclease H"/>
    <property type="match status" value="1"/>
</dbReference>
<dbReference type="PANTHER" id="PTHR11472">
    <property type="entry name" value="DNA REPAIR DEAD HELICASE RAD3/XP-D SUBFAMILY MEMBER"/>
    <property type="match status" value="1"/>
</dbReference>
<dbReference type="PANTHER" id="PTHR11472:SF34">
    <property type="entry name" value="REGULATOR OF TELOMERE ELONGATION HELICASE 1"/>
    <property type="match status" value="1"/>
</dbReference>
<dbReference type="SUPFAM" id="SSF52540">
    <property type="entry name" value="P-loop containing nucleoside triphosphate hydrolases"/>
    <property type="match status" value="2"/>
</dbReference>
<dbReference type="Pfam" id="PF00929">
    <property type="entry name" value="RNase_T"/>
    <property type="match status" value="1"/>
</dbReference>
<dbReference type="InterPro" id="IPR036397">
    <property type="entry name" value="RNaseH_sf"/>
</dbReference>
<dbReference type="Gene3D" id="3.40.50.300">
    <property type="entry name" value="P-loop containing nucleotide triphosphate hydrolases"/>
    <property type="match status" value="2"/>
</dbReference>
<keyword evidence="6" id="KW-0347">Helicase</keyword>
<accession>A0ABU5VSY0</accession>
<dbReference type="SUPFAM" id="SSF53098">
    <property type="entry name" value="Ribonuclease H-like"/>
    <property type="match status" value="1"/>
</dbReference>
<keyword evidence="7" id="KW-1185">Reference proteome</keyword>
<dbReference type="CDD" id="cd06127">
    <property type="entry name" value="DEDDh"/>
    <property type="match status" value="1"/>
</dbReference>
<comment type="similarity">
    <text evidence="4">Belongs to the helicase family. DinG subfamily.</text>
</comment>